<dbReference type="RefSeq" id="WP_251932906.1">
    <property type="nucleotide sequence ID" value="NZ_CP098747.1"/>
</dbReference>
<keyword evidence="1" id="KW-0472">Membrane</keyword>
<protein>
    <submittedName>
        <fullName evidence="2">Uncharacterized protein</fullName>
    </submittedName>
</protein>
<dbReference type="EMBL" id="CP098747">
    <property type="protein sequence ID" value="USG60099.1"/>
    <property type="molecule type" value="Genomic_DNA"/>
</dbReference>
<dbReference type="Proteomes" id="UP001056291">
    <property type="component" value="Chromosome"/>
</dbReference>
<gene>
    <name evidence="2" type="ORF">NBZ79_13035</name>
</gene>
<keyword evidence="1" id="KW-1133">Transmembrane helix</keyword>
<name>A0ABY4VZE8_9PROT</name>
<feature type="transmembrane region" description="Helical" evidence="1">
    <location>
        <begin position="53"/>
        <end position="80"/>
    </location>
</feature>
<accession>A0ABY4VZE8</accession>
<evidence type="ECO:0000313" key="2">
    <source>
        <dbReference type="EMBL" id="USG60099.1"/>
    </source>
</evidence>
<organism evidence="2 3">
    <name type="scientific">Sneathiella marina</name>
    <dbReference type="NCBI Taxonomy" id="2950108"/>
    <lineage>
        <taxon>Bacteria</taxon>
        <taxon>Pseudomonadati</taxon>
        <taxon>Pseudomonadota</taxon>
        <taxon>Alphaproteobacteria</taxon>
        <taxon>Sneathiellales</taxon>
        <taxon>Sneathiellaceae</taxon>
        <taxon>Sneathiella</taxon>
    </lineage>
</organism>
<evidence type="ECO:0000256" key="1">
    <source>
        <dbReference type="SAM" id="Phobius"/>
    </source>
</evidence>
<feature type="transmembrane region" description="Helical" evidence="1">
    <location>
        <begin position="135"/>
        <end position="162"/>
    </location>
</feature>
<feature type="transmembrane region" description="Helical" evidence="1">
    <location>
        <begin position="12"/>
        <end position="33"/>
    </location>
</feature>
<evidence type="ECO:0000313" key="3">
    <source>
        <dbReference type="Proteomes" id="UP001056291"/>
    </source>
</evidence>
<keyword evidence="3" id="KW-1185">Reference proteome</keyword>
<sequence>MAENGNNPWPSLVVFIFTILEILFLAATTVSFLNLKPYILSYNPPDFLISSLGVAKFILLSLESVFVVFSLIVSSLLILLKKADDIGTSWNLFKGFCSEMLCSFLFMVLMFAVTIAIGFFQDSFNEDVVPIEIDLIYYVSVIAFYVMLAMFVALLTVSMFSTANARFIMLRKGR</sequence>
<keyword evidence="1" id="KW-0812">Transmembrane</keyword>
<reference evidence="2" key="1">
    <citation type="submission" date="2022-06" db="EMBL/GenBank/DDBJ databases">
        <title>Sneathiella actinostolidae sp. nov., isolated from a sea anemonein the Western Pacific Ocean.</title>
        <authorList>
            <person name="Wei M.J."/>
        </authorList>
    </citation>
    <scope>NUCLEOTIDE SEQUENCE</scope>
    <source>
        <strain evidence="2">PHK-P5</strain>
    </source>
</reference>
<feature type="transmembrane region" description="Helical" evidence="1">
    <location>
        <begin position="101"/>
        <end position="120"/>
    </location>
</feature>
<proteinExistence type="predicted"/>